<dbReference type="PROSITE" id="PS00455">
    <property type="entry name" value="AMP_BINDING"/>
    <property type="match status" value="1"/>
</dbReference>
<dbReference type="InterPro" id="IPR020806">
    <property type="entry name" value="PKS_PP-bd"/>
</dbReference>
<dbReference type="InterPro" id="IPR001242">
    <property type="entry name" value="Condensation_dom"/>
</dbReference>
<dbReference type="InterPro" id="IPR020845">
    <property type="entry name" value="AMP-binding_CS"/>
</dbReference>
<feature type="region of interest" description="Disordered" evidence="4">
    <location>
        <begin position="812"/>
        <end position="835"/>
    </location>
</feature>
<dbReference type="Gene3D" id="1.10.1200.10">
    <property type="entry name" value="ACP-like"/>
    <property type="match status" value="1"/>
</dbReference>
<evidence type="ECO:0000256" key="4">
    <source>
        <dbReference type="SAM" id="MobiDB-lite"/>
    </source>
</evidence>
<keyword evidence="7" id="KW-1185">Reference proteome</keyword>
<dbReference type="Gene3D" id="3.30.300.30">
    <property type="match status" value="1"/>
</dbReference>
<dbReference type="PROSITE" id="PS00012">
    <property type="entry name" value="PHOSPHOPANTETHEINE"/>
    <property type="match status" value="1"/>
</dbReference>
<dbReference type="InterPro" id="IPR006162">
    <property type="entry name" value="Ppantetheine_attach_site"/>
</dbReference>
<dbReference type="Pfam" id="PF00550">
    <property type="entry name" value="PP-binding"/>
    <property type="match status" value="1"/>
</dbReference>
<dbReference type="SMART" id="SM00823">
    <property type="entry name" value="PKS_PP"/>
    <property type="match status" value="1"/>
</dbReference>
<accession>A0ABW8M4Z4</accession>
<dbReference type="PROSITE" id="PS50075">
    <property type="entry name" value="CARRIER"/>
    <property type="match status" value="1"/>
</dbReference>
<comment type="caution">
    <text evidence="6">The sequence shown here is derived from an EMBL/GenBank/DDBJ whole genome shotgun (WGS) entry which is preliminary data.</text>
</comment>
<dbReference type="Proteomes" id="UP001620295">
    <property type="component" value="Unassembled WGS sequence"/>
</dbReference>
<evidence type="ECO:0000259" key="5">
    <source>
        <dbReference type="PROSITE" id="PS50075"/>
    </source>
</evidence>
<comment type="cofactor">
    <cofactor evidence="1">
        <name>pantetheine 4'-phosphate</name>
        <dbReference type="ChEBI" id="CHEBI:47942"/>
    </cofactor>
</comment>
<dbReference type="InterPro" id="IPR010071">
    <property type="entry name" value="AA_adenyl_dom"/>
</dbReference>
<evidence type="ECO:0000313" key="6">
    <source>
        <dbReference type="EMBL" id="MFK4273259.1"/>
    </source>
</evidence>
<dbReference type="Gene3D" id="2.30.38.10">
    <property type="entry name" value="Luciferase, Domain 3"/>
    <property type="match status" value="1"/>
</dbReference>
<dbReference type="PANTHER" id="PTHR45527">
    <property type="entry name" value="NONRIBOSOMAL PEPTIDE SYNTHETASE"/>
    <property type="match status" value="1"/>
</dbReference>
<reference evidence="6 7" key="1">
    <citation type="submission" date="2024-11" db="EMBL/GenBank/DDBJ databases">
        <title>The Natural Products Discovery Center: Release of the First 8490 Sequenced Strains for Exploring Actinobacteria Biosynthetic Diversity.</title>
        <authorList>
            <person name="Kalkreuter E."/>
            <person name="Kautsar S.A."/>
            <person name="Yang D."/>
            <person name="Bader C.D."/>
            <person name="Teijaro C.N."/>
            <person name="Fluegel L."/>
            <person name="Davis C.M."/>
            <person name="Simpson J.R."/>
            <person name="Lauterbach L."/>
            <person name="Steele A.D."/>
            <person name="Gui C."/>
            <person name="Meng S."/>
            <person name="Li G."/>
            <person name="Viehrig K."/>
            <person name="Ye F."/>
            <person name="Su P."/>
            <person name="Kiefer A.F."/>
            <person name="Nichols A."/>
            <person name="Cepeda A.J."/>
            <person name="Yan W."/>
            <person name="Fan B."/>
            <person name="Jiang Y."/>
            <person name="Adhikari A."/>
            <person name="Zheng C.-J."/>
            <person name="Schuster L."/>
            <person name="Cowan T.M."/>
            <person name="Smanski M.J."/>
            <person name="Chevrette M.G."/>
            <person name="De Carvalho L.P.S."/>
            <person name="Shen B."/>
        </authorList>
    </citation>
    <scope>NUCLEOTIDE SEQUENCE [LARGE SCALE GENOMIC DNA]</scope>
    <source>
        <strain evidence="6 7">NPDC020863</strain>
    </source>
</reference>
<evidence type="ECO:0000256" key="1">
    <source>
        <dbReference type="ARBA" id="ARBA00001957"/>
    </source>
</evidence>
<dbReference type="InterPro" id="IPR009081">
    <property type="entry name" value="PP-bd_ACP"/>
</dbReference>
<evidence type="ECO:0000256" key="2">
    <source>
        <dbReference type="ARBA" id="ARBA00022450"/>
    </source>
</evidence>
<feature type="non-terminal residue" evidence="6">
    <location>
        <position position="881"/>
    </location>
</feature>
<dbReference type="PANTHER" id="PTHR45527:SF1">
    <property type="entry name" value="FATTY ACID SYNTHASE"/>
    <property type="match status" value="1"/>
</dbReference>
<feature type="domain" description="Carrier" evidence="5">
    <location>
        <begin position="517"/>
        <end position="592"/>
    </location>
</feature>
<keyword evidence="3" id="KW-0597">Phosphoprotein</keyword>
<protein>
    <submittedName>
        <fullName evidence="6">Amino acid adenylation domain-containing protein</fullName>
    </submittedName>
</protein>
<dbReference type="Gene3D" id="3.30.559.30">
    <property type="entry name" value="Nonribosomal peptide synthetase, condensation domain"/>
    <property type="match status" value="1"/>
</dbReference>
<proteinExistence type="predicted"/>
<dbReference type="Pfam" id="PF00501">
    <property type="entry name" value="AMP-binding"/>
    <property type="match status" value="1"/>
</dbReference>
<dbReference type="SUPFAM" id="SSF47336">
    <property type="entry name" value="ACP-like"/>
    <property type="match status" value="1"/>
</dbReference>
<sequence>MLSYGELNVRANRLARYLMGRGVGPGCLVGVVVSRGFDLVVVLLAVLKAGAGYVPVDPGFPAERVGFVLGDAGPVLVVADSVVVGSGVLGGVMDAGVDVVVVDGADVVAGVAGCGGGDVVAGERSGVLSGDHPAYVVYTSGSTGRPKGVVVPHRAVVNFLGVASGFCGLGVGDRLLAVTTVAFDIAVLELLLPLVSGAGVVVAGSGVVRDVFALGALVESAGVSVMQATPSLWRELVSVVPECVGGLRMLVGGEALPSGLAERMCELGGEVVNCYGPTETTIWSTVAVLKEQHAGAPAPAEDHEAGVGVGVPPIGRPLGNTRVYVLDGGLRPVGVGVVGELYVAGAGVAQGYWGRAGLTGERFVADPFARVAGSRMYRTGDVVRWRADGQLEFLARADAQVKVRGFRIEPGEIEAVLAGDEAVGQAVVQVREDRPGDKRLVAYLTPTPTTTTTSAGVGVGVGVDVGRVLAGVRERLPDYMVPSALVVLERLPLTPNGKVDRKALPAPDYTTTLTRRAPRTPREEILCELFAEVLGVADIGIDDNFFSLGGHSLLATRLISRIRTTLGLELGIRALFESPTVAGLSARADQETSLVRQPLTTQTRPETVPVSFAQRRLWFLGQLEGPSGTYNIPLALRLRGQLDVDALRLALTDVVGRHESLRTLFPQADGQPRQHVVEGDAAVPPLTVTETVTEEELPEALAREARTGFDLARDLPLRARLFVLGPDEFVLLAVVHHIAADGWSMAPFARDLSTAYQARTNNHTPHWPALPAQYADYTLWQRDILGSEDNPDSLISTQLAYWTTTLAGTPEQLELPTDHPRPATASHHGDTTPLHIPATTHAHLAELAHDTGASLFMTLQAALAVLLTRLGAGHDIPIGTP</sequence>
<dbReference type="Pfam" id="PF13193">
    <property type="entry name" value="AMP-binding_C"/>
    <property type="match status" value="1"/>
</dbReference>
<dbReference type="EMBL" id="JBJDQH010000078">
    <property type="protein sequence ID" value="MFK4273259.1"/>
    <property type="molecule type" value="Genomic_DNA"/>
</dbReference>
<dbReference type="RefSeq" id="WP_404749238.1">
    <property type="nucleotide sequence ID" value="NZ_JBJDQH010000078.1"/>
</dbReference>
<dbReference type="InterPro" id="IPR045851">
    <property type="entry name" value="AMP-bd_C_sf"/>
</dbReference>
<dbReference type="Gene3D" id="3.40.50.980">
    <property type="match status" value="2"/>
</dbReference>
<gene>
    <name evidence="6" type="ORF">ACI2L5_51730</name>
</gene>
<dbReference type="InterPro" id="IPR036736">
    <property type="entry name" value="ACP-like_sf"/>
</dbReference>
<keyword evidence="2" id="KW-0596">Phosphopantetheine</keyword>
<evidence type="ECO:0000313" key="7">
    <source>
        <dbReference type="Proteomes" id="UP001620295"/>
    </source>
</evidence>
<dbReference type="InterPro" id="IPR025110">
    <property type="entry name" value="AMP-bd_C"/>
</dbReference>
<dbReference type="NCBIfam" id="TIGR01733">
    <property type="entry name" value="AA-adenyl-dom"/>
    <property type="match status" value="1"/>
</dbReference>
<evidence type="ECO:0000256" key="3">
    <source>
        <dbReference type="ARBA" id="ARBA00022553"/>
    </source>
</evidence>
<name>A0ABW8M4Z4_9ACTN</name>
<dbReference type="SUPFAM" id="SSF52777">
    <property type="entry name" value="CoA-dependent acyltransferases"/>
    <property type="match status" value="2"/>
</dbReference>
<dbReference type="InterPro" id="IPR023213">
    <property type="entry name" value="CAT-like_dom_sf"/>
</dbReference>
<dbReference type="InterPro" id="IPR000873">
    <property type="entry name" value="AMP-dep_synth/lig_dom"/>
</dbReference>
<dbReference type="SUPFAM" id="SSF56801">
    <property type="entry name" value="Acetyl-CoA synthetase-like"/>
    <property type="match status" value="1"/>
</dbReference>
<dbReference type="Pfam" id="PF00668">
    <property type="entry name" value="Condensation"/>
    <property type="match status" value="1"/>
</dbReference>
<dbReference type="Gene3D" id="3.30.559.10">
    <property type="entry name" value="Chloramphenicol acetyltransferase-like domain"/>
    <property type="match status" value="1"/>
</dbReference>
<organism evidence="6 7">
    <name type="scientific">Streptomyces milbemycinicus</name>
    <dbReference type="NCBI Taxonomy" id="476552"/>
    <lineage>
        <taxon>Bacteria</taxon>
        <taxon>Bacillati</taxon>
        <taxon>Actinomycetota</taxon>
        <taxon>Actinomycetes</taxon>
        <taxon>Kitasatosporales</taxon>
        <taxon>Streptomycetaceae</taxon>
        <taxon>Streptomyces</taxon>
    </lineage>
</organism>